<dbReference type="EMBL" id="DXDC01000233">
    <property type="protein sequence ID" value="HIY66200.1"/>
    <property type="molecule type" value="Genomic_DNA"/>
</dbReference>
<dbReference type="AlphaFoldDB" id="A0A9D2CA98"/>
<keyword evidence="1" id="KW-0812">Transmembrane</keyword>
<feature type="transmembrane region" description="Helical" evidence="1">
    <location>
        <begin position="136"/>
        <end position="158"/>
    </location>
</feature>
<name>A0A9D2CA98_9MICO</name>
<reference evidence="2" key="1">
    <citation type="journal article" date="2021" name="PeerJ">
        <title>Extensive microbial diversity within the chicken gut microbiome revealed by metagenomics and culture.</title>
        <authorList>
            <person name="Gilroy R."/>
            <person name="Ravi A."/>
            <person name="Getino M."/>
            <person name="Pursley I."/>
            <person name="Horton D.L."/>
            <person name="Alikhan N.F."/>
            <person name="Baker D."/>
            <person name="Gharbi K."/>
            <person name="Hall N."/>
            <person name="Watson M."/>
            <person name="Adriaenssens E.M."/>
            <person name="Foster-Nyarko E."/>
            <person name="Jarju S."/>
            <person name="Secka A."/>
            <person name="Antonio M."/>
            <person name="Oren A."/>
            <person name="Chaudhuri R.R."/>
            <person name="La Ragione R."/>
            <person name="Hildebrand F."/>
            <person name="Pallen M.J."/>
        </authorList>
    </citation>
    <scope>NUCLEOTIDE SEQUENCE</scope>
    <source>
        <strain evidence="2">ChiGjej1B1-98</strain>
    </source>
</reference>
<protein>
    <submittedName>
        <fullName evidence="2">Uncharacterized protein</fullName>
    </submittedName>
</protein>
<reference evidence="2" key="2">
    <citation type="submission" date="2021-04" db="EMBL/GenBank/DDBJ databases">
        <authorList>
            <person name="Gilroy R."/>
        </authorList>
    </citation>
    <scope>NUCLEOTIDE SEQUENCE</scope>
    <source>
        <strain evidence="2">ChiGjej1B1-98</strain>
    </source>
</reference>
<evidence type="ECO:0000313" key="3">
    <source>
        <dbReference type="Proteomes" id="UP000824005"/>
    </source>
</evidence>
<sequence>MAGSERVLVVTSDHAQAARLEGTMAHMRASNTIPVVFVVQAVAEALPGANVETASVQALNRLIDEGQLEAVVFLADDERGGTTAGIVRRVAADSSVPLWQVVEGPAQKGDRAVGEHVFRSLPVAEPATGRHRGFGYWFATLGTGVLAFAVTVAGTFSYLAAPPIGLVLATLGVWGTLIGARLMHPYRAPGVVAAVVSLLTLLLLATDPFGGATGATSILIPSTVLGWTWIGIVAIGSFASLAVPDLRAARAGRLDVREGAVP</sequence>
<gene>
    <name evidence="2" type="ORF">H9830_07985</name>
</gene>
<comment type="caution">
    <text evidence="2">The sequence shown here is derived from an EMBL/GenBank/DDBJ whole genome shotgun (WGS) entry which is preliminary data.</text>
</comment>
<feature type="transmembrane region" description="Helical" evidence="1">
    <location>
        <begin position="190"/>
        <end position="206"/>
    </location>
</feature>
<keyword evidence="1" id="KW-1133">Transmembrane helix</keyword>
<keyword evidence="1" id="KW-0472">Membrane</keyword>
<organism evidence="2 3">
    <name type="scientific">Candidatus Agrococcus pullicola</name>
    <dbReference type="NCBI Taxonomy" id="2838429"/>
    <lineage>
        <taxon>Bacteria</taxon>
        <taxon>Bacillati</taxon>
        <taxon>Actinomycetota</taxon>
        <taxon>Actinomycetes</taxon>
        <taxon>Micrococcales</taxon>
        <taxon>Microbacteriaceae</taxon>
        <taxon>Agrococcus</taxon>
    </lineage>
</organism>
<feature type="transmembrane region" description="Helical" evidence="1">
    <location>
        <begin position="218"/>
        <end position="243"/>
    </location>
</feature>
<proteinExistence type="predicted"/>
<evidence type="ECO:0000313" key="2">
    <source>
        <dbReference type="EMBL" id="HIY66200.1"/>
    </source>
</evidence>
<evidence type="ECO:0000256" key="1">
    <source>
        <dbReference type="SAM" id="Phobius"/>
    </source>
</evidence>
<feature type="transmembrane region" description="Helical" evidence="1">
    <location>
        <begin position="164"/>
        <end position="183"/>
    </location>
</feature>
<accession>A0A9D2CA98</accession>
<dbReference type="Proteomes" id="UP000824005">
    <property type="component" value="Unassembled WGS sequence"/>
</dbReference>